<organism evidence="2 3">
    <name type="scientific">Extremus antarcticus</name>
    <dbReference type="NCBI Taxonomy" id="702011"/>
    <lineage>
        <taxon>Eukaryota</taxon>
        <taxon>Fungi</taxon>
        <taxon>Dikarya</taxon>
        <taxon>Ascomycota</taxon>
        <taxon>Pezizomycotina</taxon>
        <taxon>Dothideomycetes</taxon>
        <taxon>Dothideomycetidae</taxon>
        <taxon>Mycosphaerellales</taxon>
        <taxon>Extremaceae</taxon>
        <taxon>Extremus</taxon>
    </lineage>
</organism>
<evidence type="ECO:0000256" key="1">
    <source>
        <dbReference type="SAM" id="MobiDB-lite"/>
    </source>
</evidence>
<name>A0AAJ0G788_9PEZI</name>
<keyword evidence="3" id="KW-1185">Reference proteome</keyword>
<evidence type="ECO:0000313" key="3">
    <source>
        <dbReference type="Proteomes" id="UP001271007"/>
    </source>
</evidence>
<comment type="caution">
    <text evidence="2">The sequence shown here is derived from an EMBL/GenBank/DDBJ whole genome shotgun (WGS) entry which is preliminary data.</text>
</comment>
<proteinExistence type="predicted"/>
<feature type="region of interest" description="Disordered" evidence="1">
    <location>
        <begin position="212"/>
        <end position="231"/>
    </location>
</feature>
<evidence type="ECO:0000313" key="2">
    <source>
        <dbReference type="EMBL" id="KAK3050778.1"/>
    </source>
</evidence>
<feature type="compositionally biased region" description="Basic and acidic residues" evidence="1">
    <location>
        <begin position="331"/>
        <end position="343"/>
    </location>
</feature>
<accession>A0AAJ0G788</accession>
<feature type="region of interest" description="Disordered" evidence="1">
    <location>
        <begin position="408"/>
        <end position="427"/>
    </location>
</feature>
<reference evidence="2" key="1">
    <citation type="submission" date="2023-04" db="EMBL/GenBank/DDBJ databases">
        <title>Black Yeasts Isolated from many extreme environments.</title>
        <authorList>
            <person name="Coleine C."/>
            <person name="Stajich J.E."/>
            <person name="Selbmann L."/>
        </authorList>
    </citation>
    <scope>NUCLEOTIDE SEQUENCE</scope>
    <source>
        <strain evidence="2">CCFEE 5312</strain>
    </source>
</reference>
<feature type="region of interest" description="Disordered" evidence="1">
    <location>
        <begin position="1"/>
        <end position="53"/>
    </location>
</feature>
<sequence length="543" mass="61045">MATEGQCAPGEVHGPAALENRKSSPARKTVRLPPSSISAHAGRPPTLLAPEDRSASWPVFARSQTDTLRRYTQALARRSTKLEEQRSAAQLLRSDLKQQRKKYQQYHRYLEESHAILLDHLDEMIVTDDLVSSREALYKRYGVTRADSIILRRQSGRIQDIEDALDQLEASMTTRETSFKRIAQRIVGIHRRHGDGDTNRLAEDITEFAPTTATPSIDSAEAETDAASSAVSESPPLVLEYRDRAGDMKVMQDRLFALEQEYAETMQNQTMREDQTLEGELPTLYLSPEFETELLQARHDLDVARRAREDARIACLDHGLNPDAQRATTANHDEGPTSEHADVAPEAGDLPNRMPSWLERGNMNMPPEIVLSSNEIEGNLLSDVEMHTPKQDPTDKVEQWMESMNVTPLRERSAGTGAPSRPPLQNRHSYPCNLRMHVRQPFNSVEQTLDGFRFPSENDQDSYVIVQDTDMISPSLSRFDARSLSSSGLDSLKRLNIPHDEVQTTVMQQAQNASFVLHLAQNSHSSELCSGYTSTFTFSLRVD</sequence>
<dbReference type="AlphaFoldDB" id="A0AAJ0G788"/>
<feature type="region of interest" description="Disordered" evidence="1">
    <location>
        <begin position="322"/>
        <end position="349"/>
    </location>
</feature>
<gene>
    <name evidence="2" type="ORF">LTR09_008144</name>
</gene>
<protein>
    <submittedName>
        <fullName evidence="2">Uncharacterized protein</fullName>
    </submittedName>
</protein>
<dbReference type="Proteomes" id="UP001271007">
    <property type="component" value="Unassembled WGS sequence"/>
</dbReference>
<dbReference type="EMBL" id="JAWDJX010000030">
    <property type="protein sequence ID" value="KAK3050778.1"/>
    <property type="molecule type" value="Genomic_DNA"/>
</dbReference>